<comment type="caution">
    <text evidence="1">The sequence shown here is derived from an EMBL/GenBank/DDBJ whole genome shotgun (WGS) entry which is preliminary data.</text>
</comment>
<accession>A0A0F9ILI9</accession>
<evidence type="ECO:0008006" key="2">
    <source>
        <dbReference type="Google" id="ProtNLM"/>
    </source>
</evidence>
<gene>
    <name evidence="1" type="ORF">LCGC14_1643260</name>
</gene>
<proteinExistence type="predicted"/>
<dbReference type="Pfam" id="PF01503">
    <property type="entry name" value="PRA-PH"/>
    <property type="match status" value="1"/>
</dbReference>
<dbReference type="InterPro" id="IPR023292">
    <property type="entry name" value="NTP_PyroPHydrolase-like_dom_sf"/>
</dbReference>
<protein>
    <recommendedName>
        <fullName evidence="2">NTP pyrophosphohydrolase MazG putative catalytic core domain-containing protein</fullName>
    </recommendedName>
</protein>
<name>A0A0F9ILI9_9ZZZZ</name>
<organism evidence="1">
    <name type="scientific">marine sediment metagenome</name>
    <dbReference type="NCBI Taxonomy" id="412755"/>
    <lineage>
        <taxon>unclassified sequences</taxon>
        <taxon>metagenomes</taxon>
        <taxon>ecological metagenomes</taxon>
    </lineage>
</organism>
<dbReference type="AlphaFoldDB" id="A0A0F9ILI9"/>
<evidence type="ECO:0000313" key="1">
    <source>
        <dbReference type="EMBL" id="KKM20654.1"/>
    </source>
</evidence>
<reference evidence="1" key="1">
    <citation type="journal article" date="2015" name="Nature">
        <title>Complex archaea that bridge the gap between prokaryotes and eukaryotes.</title>
        <authorList>
            <person name="Spang A."/>
            <person name="Saw J.H."/>
            <person name="Jorgensen S.L."/>
            <person name="Zaremba-Niedzwiedzka K."/>
            <person name="Martijn J."/>
            <person name="Lind A.E."/>
            <person name="van Eijk R."/>
            <person name="Schleper C."/>
            <person name="Guy L."/>
            <person name="Ettema T.J."/>
        </authorList>
    </citation>
    <scope>NUCLEOTIDE SEQUENCE</scope>
</reference>
<dbReference type="EMBL" id="LAZR01013720">
    <property type="protein sequence ID" value="KKM20654.1"/>
    <property type="molecule type" value="Genomic_DNA"/>
</dbReference>
<dbReference type="InterPro" id="IPR021130">
    <property type="entry name" value="PRib-ATP_PPHydrolase-like"/>
</dbReference>
<dbReference type="Gene3D" id="1.10.3420.10">
    <property type="entry name" value="putative ntp pyrophosphohydrolase like domain"/>
    <property type="match status" value="1"/>
</dbReference>
<sequence length="185" mass="20964">MAKWYCVTHNIYFLRSGVCNSCIGEEPDKGKSFIAHITGLAQSVLEFHTRFELQDSDDLDNMKFRNQLLTEEVGEVAKALNYSDYSDAVRESVDVAYVALGTLLAHIPESFIHIAEVIEKNAQKNLNTHRIETGGKVVRQEPETCTLCTKPLLITGEAHTYYQKELVHYNCYLQISEQEAFERGG</sequence>